<name>A0A091FAX9_CORBR</name>
<organism evidence="2 3">
    <name type="scientific">Corvus brachyrhynchos</name>
    <name type="common">American crow</name>
    <dbReference type="NCBI Taxonomy" id="85066"/>
    <lineage>
        <taxon>Eukaryota</taxon>
        <taxon>Metazoa</taxon>
        <taxon>Chordata</taxon>
        <taxon>Craniata</taxon>
        <taxon>Vertebrata</taxon>
        <taxon>Euteleostomi</taxon>
        <taxon>Archelosauria</taxon>
        <taxon>Archosauria</taxon>
        <taxon>Dinosauria</taxon>
        <taxon>Saurischia</taxon>
        <taxon>Theropoda</taxon>
        <taxon>Coelurosauria</taxon>
        <taxon>Aves</taxon>
        <taxon>Neognathae</taxon>
        <taxon>Neoaves</taxon>
        <taxon>Telluraves</taxon>
        <taxon>Australaves</taxon>
        <taxon>Passeriformes</taxon>
        <taxon>Corvoidea</taxon>
        <taxon>Corvidae</taxon>
        <taxon>Corvus</taxon>
    </lineage>
</organism>
<dbReference type="EMBL" id="KK719748">
    <property type="protein sequence ID" value="KFO65679.1"/>
    <property type="molecule type" value="Genomic_DNA"/>
</dbReference>
<feature type="region of interest" description="Disordered" evidence="1">
    <location>
        <begin position="56"/>
        <end position="91"/>
    </location>
</feature>
<evidence type="ECO:0000256" key="1">
    <source>
        <dbReference type="SAM" id="MobiDB-lite"/>
    </source>
</evidence>
<dbReference type="AlphaFoldDB" id="A0A091FAX9"/>
<keyword evidence="3" id="KW-1185">Reference proteome</keyword>
<evidence type="ECO:0000313" key="2">
    <source>
        <dbReference type="EMBL" id="KFO65679.1"/>
    </source>
</evidence>
<feature type="region of interest" description="Disordered" evidence="1">
    <location>
        <begin position="1"/>
        <end position="37"/>
    </location>
</feature>
<protein>
    <submittedName>
        <fullName evidence="2">Uncharacterized protein</fullName>
    </submittedName>
</protein>
<proteinExistence type="predicted"/>
<reference evidence="2 3" key="1">
    <citation type="submission" date="2014-04" db="EMBL/GenBank/DDBJ databases">
        <title>Genome evolution of avian class.</title>
        <authorList>
            <person name="Zhang G."/>
            <person name="Li C."/>
        </authorList>
    </citation>
    <scope>NUCLEOTIDE SEQUENCE [LARGE SCALE GENOMIC DNA]</scope>
    <source>
        <strain evidence="2">BGI_N302</strain>
    </source>
</reference>
<gene>
    <name evidence="2" type="ORF">N302_09735</name>
</gene>
<evidence type="ECO:0000313" key="3">
    <source>
        <dbReference type="Proteomes" id="UP000052976"/>
    </source>
</evidence>
<feature type="compositionally biased region" description="Basic and acidic residues" evidence="1">
    <location>
        <begin position="1"/>
        <end position="17"/>
    </location>
</feature>
<sequence>MKQNPHVEEARKERESKLSLPSSSFSPSNVSKQLEHTQEELEKCLEKLNHVFFDTQARKRDGHNDQKSPHHRSADVVSETKEHSGREAGHS</sequence>
<feature type="compositionally biased region" description="Low complexity" evidence="1">
    <location>
        <begin position="18"/>
        <end position="32"/>
    </location>
</feature>
<accession>A0A091FAX9</accession>
<dbReference type="Proteomes" id="UP000052976">
    <property type="component" value="Unassembled WGS sequence"/>
</dbReference>
<feature type="non-terminal residue" evidence="2">
    <location>
        <position position="91"/>
    </location>
</feature>